<sequence length="268" mass="28990">MTTQIQNAAVNVQIAKQAVSDLQKLQKQFKSADALLARANKAVYSVLSCAFDVLVELKTADENKRVLKLFDEQLAQMTRSSKAKHATAATSLELKVVRFVCGNLQPKRENSYARVLRVAFAENLHANDAMSFVDWVIGAGGIDNIRRSGAGSAPTDYAQLARETFKAKEGLSRVAPQHINDADGMSVADVEFCVAIVRKNDDGSFEIVTTVDNASLTNQALKRAGKTLEAQNQVVNAAEEQRKRAAAAHSATNEALQQSVDADVKEAA</sequence>
<name>A0AAW7XU71_9RHOB</name>
<comment type="caution">
    <text evidence="2">The sequence shown here is derived from an EMBL/GenBank/DDBJ whole genome shotgun (WGS) entry which is preliminary data.</text>
</comment>
<protein>
    <submittedName>
        <fullName evidence="2">Uncharacterized protein</fullName>
    </submittedName>
</protein>
<evidence type="ECO:0000313" key="2">
    <source>
        <dbReference type="EMBL" id="MDO6456285.1"/>
    </source>
</evidence>
<dbReference type="AlphaFoldDB" id="A0AAW7XU71"/>
<evidence type="ECO:0000313" key="3">
    <source>
        <dbReference type="Proteomes" id="UP001169823"/>
    </source>
</evidence>
<reference evidence="2" key="1">
    <citation type="submission" date="2023-07" db="EMBL/GenBank/DDBJ databases">
        <title>Genome content predicts the carbon catabolic preferences of heterotrophic bacteria.</title>
        <authorList>
            <person name="Gralka M."/>
        </authorList>
    </citation>
    <scope>NUCLEOTIDE SEQUENCE</scope>
    <source>
        <strain evidence="2">I2M02</strain>
    </source>
</reference>
<accession>A0AAW7XU71</accession>
<dbReference type="EMBL" id="JAUOPJ010000003">
    <property type="protein sequence ID" value="MDO6456285.1"/>
    <property type="molecule type" value="Genomic_DNA"/>
</dbReference>
<feature type="compositionally biased region" description="Polar residues" evidence="1">
    <location>
        <begin position="250"/>
        <end position="260"/>
    </location>
</feature>
<evidence type="ECO:0000256" key="1">
    <source>
        <dbReference type="SAM" id="MobiDB-lite"/>
    </source>
</evidence>
<proteinExistence type="predicted"/>
<dbReference type="Proteomes" id="UP001169823">
    <property type="component" value="Unassembled WGS sequence"/>
</dbReference>
<feature type="region of interest" description="Disordered" evidence="1">
    <location>
        <begin position="242"/>
        <end position="268"/>
    </location>
</feature>
<dbReference type="RefSeq" id="WP_303494434.1">
    <property type="nucleotide sequence ID" value="NZ_JAUOPJ010000003.1"/>
</dbReference>
<organism evidence="2 3">
    <name type="scientific">Celeribacter halophilus</name>
    <dbReference type="NCBI Taxonomy" id="576117"/>
    <lineage>
        <taxon>Bacteria</taxon>
        <taxon>Pseudomonadati</taxon>
        <taxon>Pseudomonadota</taxon>
        <taxon>Alphaproteobacteria</taxon>
        <taxon>Rhodobacterales</taxon>
        <taxon>Roseobacteraceae</taxon>
        <taxon>Celeribacter</taxon>
    </lineage>
</organism>
<gene>
    <name evidence="2" type="ORF">Q4494_04280</name>
</gene>